<keyword evidence="4" id="KW-1185">Reference proteome</keyword>
<evidence type="ECO:0000313" key="3">
    <source>
        <dbReference type="EMBL" id="CAI9093614.1"/>
    </source>
</evidence>
<dbReference type="Gene3D" id="3.90.1320.10">
    <property type="entry name" value="Outer-capsid protein sigma 3, large lobe"/>
    <property type="match status" value="1"/>
</dbReference>
<dbReference type="Pfam" id="PF03080">
    <property type="entry name" value="Neprosin"/>
    <property type="match status" value="1"/>
</dbReference>
<keyword evidence="1" id="KW-0732">Signal</keyword>
<dbReference type="PANTHER" id="PTHR31589">
    <property type="entry name" value="PROTEIN, PUTATIVE (DUF239)-RELATED-RELATED"/>
    <property type="match status" value="1"/>
</dbReference>
<sequence>MGFKWKSLMLTIFTFLMVVCNASLINSNVVRSIKSEDGDVIDCIPIHKQPAFDHPALQNHSIQMRPSNDPTMAKTEREEEVPNIVVKQLWQKSGSCPQGTIPIRRTQTKEGHIASKKPSFSHLNDKEKMVDNNDLELLQLNHSLAVLIAQGFAYYGAKGDIKLCYAQVERDDEYTTNQVSLITGPFRNYEAIESGWAVNPGVYGDRQTRLFVYWTVDGSVNTGCFDLTCPGFVQTSSDIALGAPIYPISDPEGNDPSVITIFIHKDPETNNWWVNYGEEVNIGYWPAELFNGLCFHAESVQWGGDVYSKRVGMHPGHTATGMGCGQYPSPEPFFGSAFVKRMRVIQNKVLVPPAFVNTYADEYRCYRALYLSDYVEDPEFYYGGPGRNFLCP</sequence>
<evidence type="ECO:0000259" key="2">
    <source>
        <dbReference type="PROSITE" id="PS52045"/>
    </source>
</evidence>
<name>A0AAV1CDC3_OLDCO</name>
<feature type="signal peptide" evidence="1">
    <location>
        <begin position="1"/>
        <end position="22"/>
    </location>
</feature>
<protein>
    <submittedName>
        <fullName evidence="3">OLC1v1029161C1</fullName>
    </submittedName>
</protein>
<feature type="chain" id="PRO_5043965064" evidence="1">
    <location>
        <begin position="23"/>
        <end position="392"/>
    </location>
</feature>
<dbReference type="Proteomes" id="UP001161247">
    <property type="component" value="Chromosome 2"/>
</dbReference>
<dbReference type="AlphaFoldDB" id="A0AAV1CDC3"/>
<dbReference type="InterPro" id="IPR025521">
    <property type="entry name" value="Neprosin_propep"/>
</dbReference>
<dbReference type="InterPro" id="IPR004314">
    <property type="entry name" value="Neprosin"/>
</dbReference>
<gene>
    <name evidence="3" type="ORF">OLC1_LOCUS4977</name>
</gene>
<evidence type="ECO:0000313" key="4">
    <source>
        <dbReference type="Proteomes" id="UP001161247"/>
    </source>
</evidence>
<dbReference type="EMBL" id="OX459119">
    <property type="protein sequence ID" value="CAI9093614.1"/>
    <property type="molecule type" value="Genomic_DNA"/>
</dbReference>
<dbReference type="InterPro" id="IPR053168">
    <property type="entry name" value="Glutamic_endopeptidase"/>
</dbReference>
<dbReference type="PROSITE" id="PS52045">
    <property type="entry name" value="NEPROSIN_PEP_CD"/>
    <property type="match status" value="1"/>
</dbReference>
<dbReference type="PANTHER" id="PTHR31589:SF111">
    <property type="entry name" value="NEPROSIN DOMAIN-CONTAINING PROTEIN"/>
    <property type="match status" value="1"/>
</dbReference>
<accession>A0AAV1CDC3</accession>
<reference evidence="3" key="1">
    <citation type="submission" date="2023-03" db="EMBL/GenBank/DDBJ databases">
        <authorList>
            <person name="Julca I."/>
        </authorList>
    </citation>
    <scope>NUCLEOTIDE SEQUENCE</scope>
</reference>
<organism evidence="3 4">
    <name type="scientific">Oldenlandia corymbosa var. corymbosa</name>
    <dbReference type="NCBI Taxonomy" id="529605"/>
    <lineage>
        <taxon>Eukaryota</taxon>
        <taxon>Viridiplantae</taxon>
        <taxon>Streptophyta</taxon>
        <taxon>Embryophyta</taxon>
        <taxon>Tracheophyta</taxon>
        <taxon>Spermatophyta</taxon>
        <taxon>Magnoliopsida</taxon>
        <taxon>eudicotyledons</taxon>
        <taxon>Gunneridae</taxon>
        <taxon>Pentapetalae</taxon>
        <taxon>asterids</taxon>
        <taxon>lamiids</taxon>
        <taxon>Gentianales</taxon>
        <taxon>Rubiaceae</taxon>
        <taxon>Rubioideae</taxon>
        <taxon>Spermacoceae</taxon>
        <taxon>Hedyotis-Oldenlandia complex</taxon>
        <taxon>Oldenlandia</taxon>
    </lineage>
</organism>
<evidence type="ECO:0000256" key="1">
    <source>
        <dbReference type="SAM" id="SignalP"/>
    </source>
</evidence>
<proteinExistence type="predicted"/>
<feature type="domain" description="Neprosin PEP catalytic" evidence="2">
    <location>
        <begin position="136"/>
        <end position="392"/>
    </location>
</feature>
<dbReference type="Pfam" id="PF14365">
    <property type="entry name" value="Neprosin_AP"/>
    <property type="match status" value="1"/>
</dbReference>